<evidence type="ECO:0000256" key="1">
    <source>
        <dbReference type="ARBA" id="ARBA00022741"/>
    </source>
</evidence>
<sequence length="395" mass="44485">MSFDQKLKAFPSVRERYDAMGAAGEVDPDAAQRALADRLDRLIEELGQKRLSKKGSALGWLFGRKTANREPVKGLYIYGEVGRGKTMLMDLFYALAPVKRKRRAHFNDFMADVHERIHAHRQAFKRGETKQEDPIPPVADALAEAAWVLCFDEFTVTDITDAMILSRLFSALFERGVVLVATSNVQPDNLYRDGLNRQLFLPFIDILKRHVDVICLDSRTDYRLEKLNRQPVYVTPLGDAARRQMDVAWDAAKDGAEERTDILVVKGHKVAVPRAAGSAARFSFGDLCSKPLGASNYMAIVRRYHVIFIDDVPVLDYARRNEAKRFILLIDTLYDHHARLVVSAETTPDKLYLASSGTEAFEFERTASRLFEMQSTEYLEAVASGDPRAIQGVPG</sequence>
<keyword evidence="2" id="KW-0067">ATP-binding</keyword>
<dbReference type="PANTHER" id="PTHR12169">
    <property type="entry name" value="ATPASE N2B"/>
    <property type="match status" value="1"/>
</dbReference>
<dbReference type="InterPro" id="IPR005654">
    <property type="entry name" value="ATPase_AFG1-like"/>
</dbReference>
<dbReference type="EMBL" id="QOZG01000008">
    <property type="protein sequence ID" value="RCS22385.1"/>
    <property type="molecule type" value="Genomic_DNA"/>
</dbReference>
<proteinExistence type="predicted"/>
<accession>A0A368K139</accession>
<reference evidence="3 4" key="1">
    <citation type="submission" date="2018-07" db="EMBL/GenBank/DDBJ databases">
        <title>The draft genome of Phyllobacterium salinisoli.</title>
        <authorList>
            <person name="Liu L."/>
            <person name="Li L."/>
            <person name="Zhang X."/>
            <person name="Liang L."/>
        </authorList>
    </citation>
    <scope>NUCLEOTIDE SEQUENCE [LARGE SCALE GENOMIC DNA]</scope>
    <source>
        <strain evidence="3 4">LLAN61</strain>
    </source>
</reference>
<protein>
    <submittedName>
        <fullName evidence="3">AFG1 family ATPase</fullName>
    </submittedName>
</protein>
<dbReference type="OrthoDB" id="9774491at2"/>
<dbReference type="SUPFAM" id="SSF52540">
    <property type="entry name" value="P-loop containing nucleoside triphosphate hydrolases"/>
    <property type="match status" value="1"/>
</dbReference>
<dbReference type="NCBIfam" id="NF040713">
    <property type="entry name" value="ZapE"/>
    <property type="match status" value="1"/>
</dbReference>
<dbReference type="RefSeq" id="WP_114441973.1">
    <property type="nucleotide sequence ID" value="NZ_QOZG01000008.1"/>
</dbReference>
<comment type="caution">
    <text evidence="3">The sequence shown here is derived from an EMBL/GenBank/DDBJ whole genome shotgun (WGS) entry which is preliminary data.</text>
</comment>
<dbReference type="GO" id="GO:0005524">
    <property type="term" value="F:ATP binding"/>
    <property type="evidence" value="ECO:0007669"/>
    <property type="project" value="UniProtKB-KW"/>
</dbReference>
<keyword evidence="1" id="KW-0547">Nucleotide-binding</keyword>
<keyword evidence="4" id="KW-1185">Reference proteome</keyword>
<evidence type="ECO:0000313" key="3">
    <source>
        <dbReference type="EMBL" id="RCS22385.1"/>
    </source>
</evidence>
<evidence type="ECO:0000313" key="4">
    <source>
        <dbReference type="Proteomes" id="UP000253420"/>
    </source>
</evidence>
<gene>
    <name evidence="3" type="ORF">DUT91_18465</name>
</gene>
<dbReference type="AlphaFoldDB" id="A0A368K139"/>
<dbReference type="InterPro" id="IPR027417">
    <property type="entry name" value="P-loop_NTPase"/>
</dbReference>
<dbReference type="GO" id="GO:0016887">
    <property type="term" value="F:ATP hydrolysis activity"/>
    <property type="evidence" value="ECO:0007669"/>
    <property type="project" value="InterPro"/>
</dbReference>
<organism evidence="3 4">
    <name type="scientific">Phyllobacterium salinisoli</name>
    <dbReference type="NCBI Taxonomy" id="1899321"/>
    <lineage>
        <taxon>Bacteria</taxon>
        <taxon>Pseudomonadati</taxon>
        <taxon>Pseudomonadota</taxon>
        <taxon>Alphaproteobacteria</taxon>
        <taxon>Hyphomicrobiales</taxon>
        <taxon>Phyllobacteriaceae</taxon>
        <taxon>Phyllobacterium</taxon>
    </lineage>
</organism>
<dbReference type="GO" id="GO:0005737">
    <property type="term" value="C:cytoplasm"/>
    <property type="evidence" value="ECO:0007669"/>
    <property type="project" value="TreeGrafter"/>
</dbReference>
<dbReference type="Gene3D" id="3.40.50.300">
    <property type="entry name" value="P-loop containing nucleotide triphosphate hydrolases"/>
    <property type="match status" value="2"/>
</dbReference>
<dbReference type="Pfam" id="PF03969">
    <property type="entry name" value="AFG1_ATPase"/>
    <property type="match status" value="1"/>
</dbReference>
<dbReference type="Proteomes" id="UP000253420">
    <property type="component" value="Unassembled WGS sequence"/>
</dbReference>
<evidence type="ECO:0000256" key="2">
    <source>
        <dbReference type="ARBA" id="ARBA00022840"/>
    </source>
</evidence>
<dbReference type="PANTHER" id="PTHR12169:SF6">
    <property type="entry name" value="AFG1-LIKE ATPASE"/>
    <property type="match status" value="1"/>
</dbReference>
<name>A0A368K139_9HYPH</name>